<dbReference type="RefSeq" id="WP_090305489.1">
    <property type="nucleotide sequence ID" value="NZ_FNRK01000005.1"/>
</dbReference>
<dbReference type="AlphaFoldDB" id="A0A1H3Z639"/>
<dbReference type="EMBL" id="FNRK01000005">
    <property type="protein sequence ID" value="SEA19219.1"/>
    <property type="molecule type" value="Genomic_DNA"/>
</dbReference>
<keyword evidence="3" id="KW-1185">Reference proteome</keyword>
<protein>
    <submittedName>
        <fullName evidence="2">Ligand-binding sensor domain-containing protein</fullName>
    </submittedName>
</protein>
<organism evidence="2 3">
    <name type="scientific">Eubacterium aggregans</name>
    <dbReference type="NCBI Taxonomy" id="81409"/>
    <lineage>
        <taxon>Bacteria</taxon>
        <taxon>Bacillati</taxon>
        <taxon>Bacillota</taxon>
        <taxon>Clostridia</taxon>
        <taxon>Eubacteriales</taxon>
        <taxon>Eubacteriaceae</taxon>
        <taxon>Eubacterium</taxon>
    </lineage>
</organism>
<gene>
    <name evidence="2" type="ORF">SAMN04515656_10538</name>
</gene>
<reference evidence="2 3" key="1">
    <citation type="submission" date="2016-10" db="EMBL/GenBank/DDBJ databases">
        <authorList>
            <person name="de Groot N.N."/>
        </authorList>
    </citation>
    <scope>NUCLEOTIDE SEQUENCE [LARGE SCALE GENOMIC DNA]</scope>
    <source>
        <strain evidence="2 3">SR12</strain>
    </source>
</reference>
<evidence type="ECO:0000313" key="3">
    <source>
        <dbReference type="Proteomes" id="UP000199394"/>
    </source>
</evidence>
<dbReference type="Proteomes" id="UP000199394">
    <property type="component" value="Unassembled WGS sequence"/>
</dbReference>
<proteinExistence type="predicted"/>
<dbReference type="Pfam" id="PF10114">
    <property type="entry name" value="PocR"/>
    <property type="match status" value="1"/>
</dbReference>
<dbReference type="STRING" id="81409.SAMN04515656_10538"/>
<sequence>MPQFIMNLAEIINVDELEKILSAYTDATQMSSLVTDYRGNPVTTERLFHPICLAVREDPERQKRCIKCDALGGLEASIQEKPCIYKCHAGLVDVCAPIIINEKSVGNLFTGQMLLTEADADKIPYICDERTDILSDPYLGPIYTHHLETAPRMSYEQIRSYSTFITEIANYIAKISYEKILQQKLQEQEKKLLENKNVKLKSKLMVNQYNALFLTEAFNTIYNQAILENAGHTADLLFSFSTLFQRNIATDTHYISMEKEMEDILGLVDLFNTTFDQQVTLVLDVPSKLSHELVPITGLQPIITNVFLSSLSQADTPVQIYMTLIKENHLLKSRISCPLVQFPDINFKSEDALLDQELFFSKASFFTLKLVADHLGDFYPTDFKMYTSSDCFYFQFPSILKS</sequence>
<dbReference type="OrthoDB" id="9809348at2"/>
<evidence type="ECO:0000259" key="1">
    <source>
        <dbReference type="Pfam" id="PF10114"/>
    </source>
</evidence>
<dbReference type="InterPro" id="IPR018771">
    <property type="entry name" value="PocR_dom"/>
</dbReference>
<evidence type="ECO:0000313" key="2">
    <source>
        <dbReference type="EMBL" id="SEA19219.1"/>
    </source>
</evidence>
<accession>A0A1H3Z639</accession>
<name>A0A1H3Z639_9FIRM</name>
<feature type="domain" description="PocR" evidence="1">
    <location>
        <begin position="10"/>
        <end position="177"/>
    </location>
</feature>